<dbReference type="Gene3D" id="1.10.10.10">
    <property type="entry name" value="Winged helix-like DNA-binding domain superfamily/Winged helix DNA-binding domain"/>
    <property type="match status" value="1"/>
</dbReference>
<dbReference type="SMART" id="SM00421">
    <property type="entry name" value="HTH_LUXR"/>
    <property type="match status" value="1"/>
</dbReference>
<accession>A0ABR9SK72</accession>
<dbReference type="PANTHER" id="PTHR43214">
    <property type="entry name" value="TWO-COMPONENT RESPONSE REGULATOR"/>
    <property type="match status" value="1"/>
</dbReference>
<evidence type="ECO:0000313" key="6">
    <source>
        <dbReference type="Proteomes" id="UP000715965"/>
    </source>
</evidence>
<evidence type="ECO:0000259" key="3">
    <source>
        <dbReference type="PROSITE" id="PS50043"/>
    </source>
</evidence>
<dbReference type="InterPro" id="IPR001789">
    <property type="entry name" value="Sig_transdc_resp-reg_receiver"/>
</dbReference>
<reference evidence="5 6" key="1">
    <citation type="submission" date="2020-10" db="EMBL/GenBank/DDBJ databases">
        <title>Draft genome of Ramlibacter aquaticus LMG 30558.</title>
        <authorList>
            <person name="Props R."/>
        </authorList>
    </citation>
    <scope>NUCLEOTIDE SEQUENCE [LARGE SCALE GENOMIC DNA]</scope>
    <source>
        <strain evidence="5 6">LMG 30558</strain>
    </source>
</reference>
<dbReference type="PANTHER" id="PTHR43214:SF38">
    <property type="entry name" value="NITRATE_NITRITE RESPONSE REGULATOR PROTEIN NARL"/>
    <property type="match status" value="1"/>
</dbReference>
<dbReference type="InterPro" id="IPR039420">
    <property type="entry name" value="WalR-like"/>
</dbReference>
<dbReference type="EMBL" id="JADDOJ010000118">
    <property type="protein sequence ID" value="MBE7942650.1"/>
    <property type="molecule type" value="Genomic_DNA"/>
</dbReference>
<feature type="domain" description="Response regulatory" evidence="4">
    <location>
        <begin position="10"/>
        <end position="124"/>
    </location>
</feature>
<dbReference type="Pfam" id="PF00196">
    <property type="entry name" value="GerE"/>
    <property type="match status" value="1"/>
</dbReference>
<sequence length="226" mass="24512">MSQPGTSGSIRVFVIARPMHAWGLAHMLQSAGDRLVLAGTAADPSEAARLAGRHEADVILALLEQAVEFEEIARLLDGVPAKLVVLTACRDTAVLDQAVMAGARGVLRTDDPPAALLKALERVHAGELWIDRVATGRIFLAMARQKAAEGSDPERNRISTLTQRERQTIAAITCDAKAPAKVVAARMCISEHTLRNHLTSIYSKLELSNRVDLYAFATRHHLTSLR</sequence>
<protein>
    <submittedName>
        <fullName evidence="5">Response regulator transcription factor</fullName>
    </submittedName>
</protein>
<dbReference type="PROSITE" id="PS50110">
    <property type="entry name" value="RESPONSE_REGULATORY"/>
    <property type="match status" value="1"/>
</dbReference>
<keyword evidence="1" id="KW-0238">DNA-binding</keyword>
<evidence type="ECO:0000256" key="1">
    <source>
        <dbReference type="ARBA" id="ARBA00023125"/>
    </source>
</evidence>
<organism evidence="5 6">
    <name type="scientific">Ramlibacter aquaticus</name>
    <dbReference type="NCBI Taxonomy" id="2780094"/>
    <lineage>
        <taxon>Bacteria</taxon>
        <taxon>Pseudomonadati</taxon>
        <taxon>Pseudomonadota</taxon>
        <taxon>Betaproteobacteria</taxon>
        <taxon>Burkholderiales</taxon>
        <taxon>Comamonadaceae</taxon>
        <taxon>Ramlibacter</taxon>
    </lineage>
</organism>
<gene>
    <name evidence="5" type="ORF">IM725_18935</name>
</gene>
<evidence type="ECO:0000259" key="4">
    <source>
        <dbReference type="PROSITE" id="PS50110"/>
    </source>
</evidence>
<dbReference type="SUPFAM" id="SSF52172">
    <property type="entry name" value="CheY-like"/>
    <property type="match status" value="1"/>
</dbReference>
<keyword evidence="6" id="KW-1185">Reference proteome</keyword>
<feature type="domain" description="HTH luxR-type" evidence="3">
    <location>
        <begin position="154"/>
        <end position="221"/>
    </location>
</feature>
<evidence type="ECO:0000313" key="5">
    <source>
        <dbReference type="EMBL" id="MBE7942650.1"/>
    </source>
</evidence>
<comment type="caution">
    <text evidence="2">Lacks conserved residue(s) required for the propagation of feature annotation.</text>
</comment>
<dbReference type="PROSITE" id="PS50043">
    <property type="entry name" value="HTH_LUXR_2"/>
    <property type="match status" value="1"/>
</dbReference>
<comment type="caution">
    <text evidence="5">The sequence shown here is derived from an EMBL/GenBank/DDBJ whole genome shotgun (WGS) entry which is preliminary data.</text>
</comment>
<name>A0ABR9SK72_9BURK</name>
<dbReference type="SUPFAM" id="SSF46894">
    <property type="entry name" value="C-terminal effector domain of the bipartite response regulators"/>
    <property type="match status" value="1"/>
</dbReference>
<dbReference type="Gene3D" id="3.40.50.2300">
    <property type="match status" value="1"/>
</dbReference>
<dbReference type="InterPro" id="IPR036388">
    <property type="entry name" value="WH-like_DNA-bd_sf"/>
</dbReference>
<dbReference type="InterPro" id="IPR016032">
    <property type="entry name" value="Sig_transdc_resp-reg_C-effctor"/>
</dbReference>
<proteinExistence type="predicted"/>
<evidence type="ECO:0000256" key="2">
    <source>
        <dbReference type="PROSITE-ProRule" id="PRU00169"/>
    </source>
</evidence>
<dbReference type="InterPro" id="IPR000792">
    <property type="entry name" value="Tscrpt_reg_LuxR_C"/>
</dbReference>
<dbReference type="Proteomes" id="UP000715965">
    <property type="component" value="Unassembled WGS sequence"/>
</dbReference>
<dbReference type="InterPro" id="IPR011006">
    <property type="entry name" value="CheY-like_superfamily"/>
</dbReference>